<evidence type="ECO:0000313" key="3">
    <source>
        <dbReference type="Proteomes" id="UP000704738"/>
    </source>
</evidence>
<organism evidence="2 3">
    <name type="scientific">Pseudomonas hunanensis</name>
    <dbReference type="NCBI Taxonomy" id="1247546"/>
    <lineage>
        <taxon>Bacteria</taxon>
        <taxon>Pseudomonadati</taxon>
        <taxon>Pseudomonadota</taxon>
        <taxon>Gammaproteobacteria</taxon>
        <taxon>Pseudomonadales</taxon>
        <taxon>Pseudomonadaceae</taxon>
        <taxon>Pseudomonas</taxon>
    </lineage>
</organism>
<keyword evidence="1" id="KW-0812">Transmembrane</keyword>
<keyword evidence="1" id="KW-0472">Membrane</keyword>
<evidence type="ECO:0000256" key="1">
    <source>
        <dbReference type="SAM" id="Phobius"/>
    </source>
</evidence>
<gene>
    <name evidence="2" type="ORF">DM819_12120</name>
</gene>
<sequence>MIPPISLGDNEALPTTKAFRCEILMALCLSSQTDENKMKPEEFRKAMDDDENFKKKRANLFYLSLLLIAIIVSGAEIKEANTLIFKIEFTNYENLQWLLIAGILYSMLRYFAYSEKYRNELFKQWSGKMFQDYRIYNYDAEEEVVGGLLEKAVDVWGGDEPGLVAAEYRKTGFLRRSIAYPTREMHERGEAYYNRHISLNTFTDKWKFKHLMMIFRYEFKYRINAWVSHRETLDLIAPYLLAAGALAAFFYEKLI</sequence>
<keyword evidence="1" id="KW-1133">Transmembrane helix</keyword>
<name>A0ABD6N8B3_9PSED</name>
<dbReference type="EMBL" id="QJRE01000104">
    <property type="protein sequence ID" value="NWL46567.1"/>
    <property type="molecule type" value="Genomic_DNA"/>
</dbReference>
<protein>
    <recommendedName>
        <fullName evidence="4">SMODS and SLOG-associating 2TM effector domain-containing protein</fullName>
    </recommendedName>
</protein>
<accession>A0ABD6N8B3</accession>
<evidence type="ECO:0008006" key="4">
    <source>
        <dbReference type="Google" id="ProtNLM"/>
    </source>
</evidence>
<feature type="transmembrane region" description="Helical" evidence="1">
    <location>
        <begin position="59"/>
        <end position="75"/>
    </location>
</feature>
<reference evidence="2 3" key="1">
    <citation type="submission" date="2018-06" db="EMBL/GenBank/DDBJ databases">
        <title>Bacteria isolated from soil of Wuhan.</title>
        <authorList>
            <person name="Xiang W."/>
            <person name="Huang C."/>
        </authorList>
    </citation>
    <scope>NUCLEOTIDE SEQUENCE [LARGE SCALE GENOMIC DNA]</scope>
    <source>
        <strain evidence="3">xwS4</strain>
    </source>
</reference>
<comment type="caution">
    <text evidence="2">The sequence shown here is derived from an EMBL/GenBank/DDBJ whole genome shotgun (WGS) entry which is preliminary data.</text>
</comment>
<feature type="transmembrane region" description="Helical" evidence="1">
    <location>
        <begin position="95"/>
        <end position="113"/>
    </location>
</feature>
<dbReference type="Proteomes" id="UP000704738">
    <property type="component" value="Unassembled WGS sequence"/>
</dbReference>
<evidence type="ECO:0000313" key="2">
    <source>
        <dbReference type="EMBL" id="NWL46567.1"/>
    </source>
</evidence>
<proteinExistence type="predicted"/>
<dbReference type="AlphaFoldDB" id="A0ABD6N8B3"/>